<name>J9CV08_9ZZZZ</name>
<feature type="non-terminal residue" evidence="1">
    <location>
        <position position="41"/>
    </location>
</feature>
<evidence type="ECO:0000313" key="1">
    <source>
        <dbReference type="EMBL" id="EJX04036.1"/>
    </source>
</evidence>
<proteinExistence type="predicted"/>
<sequence length="41" mass="4433">MTIPSSAAEFGTIVDYYLTQTLANAKLDMQVVPNADKSKVT</sequence>
<comment type="caution">
    <text evidence="1">The sequence shown here is derived from an EMBL/GenBank/DDBJ whole genome shotgun (WGS) entry which is preliminary data.</text>
</comment>
<gene>
    <name evidence="1" type="ORF">EVA_07855</name>
</gene>
<accession>J9CV08</accession>
<dbReference type="AlphaFoldDB" id="J9CV08"/>
<dbReference type="EMBL" id="AMCI01001943">
    <property type="protein sequence ID" value="EJX04036.1"/>
    <property type="molecule type" value="Genomic_DNA"/>
</dbReference>
<organism evidence="1">
    <name type="scientific">gut metagenome</name>
    <dbReference type="NCBI Taxonomy" id="749906"/>
    <lineage>
        <taxon>unclassified sequences</taxon>
        <taxon>metagenomes</taxon>
        <taxon>organismal metagenomes</taxon>
    </lineage>
</organism>
<protein>
    <submittedName>
        <fullName evidence="1">Uncharacterized protein</fullName>
    </submittedName>
</protein>
<reference evidence="1" key="1">
    <citation type="journal article" date="2012" name="PLoS ONE">
        <title>Gene sets for utilization of primary and secondary nutrition supplies in the distal gut of endangered iberian lynx.</title>
        <authorList>
            <person name="Alcaide M."/>
            <person name="Messina E."/>
            <person name="Richter M."/>
            <person name="Bargiela R."/>
            <person name="Peplies J."/>
            <person name="Huws S.A."/>
            <person name="Newbold C.J."/>
            <person name="Golyshin P.N."/>
            <person name="Simon M.A."/>
            <person name="Lopez G."/>
            <person name="Yakimov M.M."/>
            <person name="Ferrer M."/>
        </authorList>
    </citation>
    <scope>NUCLEOTIDE SEQUENCE</scope>
</reference>